<dbReference type="AlphaFoldDB" id="A0A060PJB5"/>
<organism evidence="1 2">
    <name type="scientific">Caballeronia insecticola</name>
    <dbReference type="NCBI Taxonomy" id="758793"/>
    <lineage>
        <taxon>Bacteria</taxon>
        <taxon>Pseudomonadati</taxon>
        <taxon>Pseudomonadota</taxon>
        <taxon>Betaproteobacteria</taxon>
        <taxon>Burkholderiales</taxon>
        <taxon>Burkholderiaceae</taxon>
        <taxon>Caballeronia</taxon>
    </lineage>
</organism>
<accession>A0A060PJB5</accession>
<dbReference type="Proteomes" id="UP000013966">
    <property type="component" value="Plasmid p2"/>
</dbReference>
<dbReference type="HOGENOM" id="CLU_2987785_0_0_4"/>
<evidence type="ECO:0000313" key="1">
    <source>
        <dbReference type="EMBL" id="BAO94018.1"/>
    </source>
</evidence>
<keyword evidence="1" id="KW-0614">Plasmid</keyword>
<reference evidence="1 2" key="1">
    <citation type="journal article" date="2013" name="Genome Announc.">
        <title>Complete Genome Sequence of Burkholderia sp. Strain RPE64, Bacterial Symbiont of the Bean Bug Riptortus pedestris.</title>
        <authorList>
            <person name="Shibata T.F."/>
            <person name="Maeda T."/>
            <person name="Nikoh N."/>
            <person name="Yamaguchi K."/>
            <person name="Oshima K."/>
            <person name="Hattori M."/>
            <person name="Nishiyama T."/>
            <person name="Hasebe M."/>
            <person name="Fukatsu T."/>
            <person name="Kikuchi Y."/>
            <person name="Shigenobu S."/>
        </authorList>
    </citation>
    <scope>NUCLEOTIDE SEQUENCE [LARGE SCALE GENOMIC DNA]</scope>
    <source>
        <plasmid evidence="1 2">p2</plasmid>
    </source>
</reference>
<name>A0A060PJB5_9BURK</name>
<reference evidence="1 2" key="2">
    <citation type="journal article" date="2018" name="Int. J. Syst. Evol. Microbiol.">
        <title>Burkholderia insecticola sp. nov., a gut symbiotic bacterium of the bean bug Riptortus pedestris.</title>
        <authorList>
            <person name="Takeshita K."/>
            <person name="Tamaki H."/>
            <person name="Ohbayashi T."/>
            <person name="Meng X.-Y."/>
            <person name="Sone T."/>
            <person name="Mitani Y."/>
            <person name="Peeters C."/>
            <person name="Kikuchi Y."/>
            <person name="Vandamme P."/>
        </authorList>
    </citation>
    <scope>NUCLEOTIDE SEQUENCE [LARGE SCALE GENOMIC DNA]</scope>
    <source>
        <strain evidence="1">RPE64</strain>
        <plasmid evidence="1 2">p2</plasmid>
    </source>
</reference>
<evidence type="ECO:0000313" key="2">
    <source>
        <dbReference type="Proteomes" id="UP000013966"/>
    </source>
</evidence>
<dbReference type="EMBL" id="AP013062">
    <property type="protein sequence ID" value="BAO94018.1"/>
    <property type="molecule type" value="Genomic_DNA"/>
</dbReference>
<proteinExistence type="predicted"/>
<gene>
    <name evidence="1" type="ORF">BRPE64_ECDS01360</name>
</gene>
<geneLocation type="plasmid" evidence="1 2">
    <name>p2</name>
</geneLocation>
<keyword evidence="2" id="KW-1185">Reference proteome</keyword>
<sequence>MDAGSMPMLPAPSSGEFPVEAVDVEARGRPHDLLFFSVQTLPIKRHGCRIFPLETKT</sequence>
<protein>
    <submittedName>
        <fullName evidence="1">Uncharacterized protein</fullName>
    </submittedName>
</protein>
<dbReference type="KEGG" id="buo:BRPE64_ECDS01360"/>